<comment type="caution">
    <text evidence="3">The sequence shown here is derived from an EMBL/GenBank/DDBJ whole genome shotgun (WGS) entry which is preliminary data.</text>
</comment>
<keyword evidence="4" id="KW-1185">Reference proteome</keyword>
<dbReference type="PROSITE" id="PS51257">
    <property type="entry name" value="PROKAR_LIPOPROTEIN"/>
    <property type="match status" value="1"/>
</dbReference>
<reference evidence="3" key="1">
    <citation type="submission" date="2022-12" db="EMBL/GenBank/DDBJ databases">
        <authorList>
            <person name="Webb A."/>
        </authorList>
    </citation>
    <scope>NUCLEOTIDE SEQUENCE</scope>
    <source>
        <strain evidence="3">Hp1</strain>
    </source>
</reference>
<feature type="signal peptide" evidence="2">
    <location>
        <begin position="1"/>
        <end position="21"/>
    </location>
</feature>
<protein>
    <recommendedName>
        <fullName evidence="5">RxLR effector candidate protein</fullName>
    </recommendedName>
</protein>
<evidence type="ECO:0000313" key="4">
    <source>
        <dbReference type="Proteomes" id="UP001162031"/>
    </source>
</evidence>
<evidence type="ECO:0000313" key="3">
    <source>
        <dbReference type="EMBL" id="CAI5727559.1"/>
    </source>
</evidence>
<keyword evidence="2" id="KW-0732">Signal</keyword>
<accession>A0AAV0TTZ4</accession>
<evidence type="ECO:0000256" key="1">
    <source>
        <dbReference type="SAM" id="MobiDB-lite"/>
    </source>
</evidence>
<evidence type="ECO:0000256" key="2">
    <source>
        <dbReference type="SAM" id="SignalP"/>
    </source>
</evidence>
<dbReference type="Proteomes" id="UP001162031">
    <property type="component" value="Unassembled WGS sequence"/>
</dbReference>
<evidence type="ECO:0008006" key="5">
    <source>
        <dbReference type="Google" id="ProtNLM"/>
    </source>
</evidence>
<organism evidence="3 4">
    <name type="scientific">Hyaloperonospora brassicae</name>
    <name type="common">Brassica downy mildew</name>
    <name type="synonym">Peronospora brassicae</name>
    <dbReference type="NCBI Taxonomy" id="162125"/>
    <lineage>
        <taxon>Eukaryota</taxon>
        <taxon>Sar</taxon>
        <taxon>Stramenopiles</taxon>
        <taxon>Oomycota</taxon>
        <taxon>Peronosporomycetes</taxon>
        <taxon>Peronosporales</taxon>
        <taxon>Peronosporaceae</taxon>
        <taxon>Hyaloperonospora</taxon>
    </lineage>
</organism>
<proteinExistence type="predicted"/>
<name>A0AAV0TTZ4_HYABA</name>
<feature type="chain" id="PRO_5043818816" description="RxLR effector candidate protein" evidence="2">
    <location>
        <begin position="22"/>
        <end position="444"/>
    </location>
</feature>
<gene>
    <name evidence="3" type="ORF">HBR001_LOCUS4117</name>
</gene>
<dbReference type="AlphaFoldDB" id="A0AAV0TTZ4"/>
<dbReference type="EMBL" id="CANTFL010000751">
    <property type="protein sequence ID" value="CAI5727559.1"/>
    <property type="molecule type" value="Genomic_DNA"/>
</dbReference>
<sequence length="444" mass="50060">MRVPSALLVTSMAVVACVTWASETFRRGPTNVDSSTHRSVADQRSAVSVNGLPRLRNIVDEDDRIGPIVLATSTAKALPALRQASKTEGKALSAVKTLLMEDDKAFDVIRKARHEPPTNRDRQTMRAHEDAILSRLQALDESVIESLMDSLSNERFMRLNRLLTSHNSADQEKGEKEIVEEAIKYERKRQASEAAEEFEKYGKGWIEEGKSIGEVFTLLQLADEGVNMFATVKLEVMRLCVEEFNKKHESNFKLLHALLIGFKSEANVARLLSFASLSSIHEDRAEKLLNELFGRWLARGEFEDDVFAILGLQALGSKGLSFEDVHILHKYILLLNKEYPNAQTDVFTCLRANLGDRAFAIQIAELAAYDENPSEKRFDRLFQPWLAKKMSPSSVFQNVFGLPQPHEVSSVAEIMSAYSKKWREQNKAVQVPPASKRSRKSRKK</sequence>
<feature type="region of interest" description="Disordered" evidence="1">
    <location>
        <begin position="424"/>
        <end position="444"/>
    </location>
</feature>